<protein>
    <submittedName>
        <fullName evidence="2">Uncharacterized protein</fullName>
    </submittedName>
</protein>
<dbReference type="HOGENOM" id="CLU_1938548_0_0_1"/>
<evidence type="ECO:0000256" key="1">
    <source>
        <dbReference type="SAM" id="Phobius"/>
    </source>
</evidence>
<accession>E5A6Z6</accession>
<keyword evidence="1" id="KW-0472">Membrane</keyword>
<keyword evidence="1" id="KW-0812">Transmembrane</keyword>
<dbReference type="EMBL" id="FP929135">
    <property type="protein sequence ID" value="CBX99391.1"/>
    <property type="molecule type" value="Genomic_DNA"/>
</dbReference>
<reference evidence="3" key="1">
    <citation type="journal article" date="2011" name="Nat. Commun.">
        <title>Effector diversification within compartments of the Leptosphaeria maculans genome affected by Repeat-Induced Point mutations.</title>
        <authorList>
            <person name="Rouxel T."/>
            <person name="Grandaubert J."/>
            <person name="Hane J.K."/>
            <person name="Hoede C."/>
            <person name="van de Wouw A.P."/>
            <person name="Couloux A."/>
            <person name="Dominguez V."/>
            <person name="Anthouard V."/>
            <person name="Bally P."/>
            <person name="Bourras S."/>
            <person name="Cozijnsen A.J."/>
            <person name="Ciuffetti L.M."/>
            <person name="Degrave A."/>
            <person name="Dilmaghani A."/>
            <person name="Duret L."/>
            <person name="Fudal I."/>
            <person name="Goodwin S.B."/>
            <person name="Gout L."/>
            <person name="Glaser N."/>
            <person name="Linglin J."/>
            <person name="Kema G.H.J."/>
            <person name="Lapalu N."/>
            <person name="Lawrence C.B."/>
            <person name="May K."/>
            <person name="Meyer M."/>
            <person name="Ollivier B."/>
            <person name="Poulain J."/>
            <person name="Schoch C.L."/>
            <person name="Simon A."/>
            <person name="Spatafora J.W."/>
            <person name="Stachowiak A."/>
            <person name="Turgeon B.G."/>
            <person name="Tyler B.M."/>
            <person name="Vincent D."/>
            <person name="Weissenbach J."/>
            <person name="Amselem J."/>
            <person name="Quesneville H."/>
            <person name="Oliver R.P."/>
            <person name="Wincker P."/>
            <person name="Balesdent M.-H."/>
            <person name="Howlett B.J."/>
        </authorList>
    </citation>
    <scope>NUCLEOTIDE SEQUENCE [LARGE SCALE GENOMIC DNA]</scope>
    <source>
        <strain evidence="3">JN3 / isolate v23.1.3 / race Av1-4-5-6-7-8</strain>
    </source>
</reference>
<evidence type="ECO:0000313" key="3">
    <source>
        <dbReference type="Proteomes" id="UP000002668"/>
    </source>
</evidence>
<dbReference type="InParanoid" id="E5A6Z6"/>
<evidence type="ECO:0000313" key="2">
    <source>
        <dbReference type="EMBL" id="CBX99391.1"/>
    </source>
</evidence>
<dbReference type="AlphaFoldDB" id="E5A6Z6"/>
<feature type="transmembrane region" description="Helical" evidence="1">
    <location>
        <begin position="48"/>
        <end position="67"/>
    </location>
</feature>
<keyword evidence="3" id="KW-1185">Reference proteome</keyword>
<sequence length="130" mass="14204">MADKCKDKPPEQVKPSHIQTTTKHFICSTTTTLHIYFVHQSTELLTTATMRSALFFILALAMANYVVAKAGGGNRRYPDCGAPFCARGRVVQMRECGAAISAVKDVKVEDVKVEDVKIEDAKIEGDDKGA</sequence>
<dbReference type="Proteomes" id="UP000002668">
    <property type="component" value="Genome"/>
</dbReference>
<proteinExistence type="predicted"/>
<name>E5A6Z6_LEPMJ</name>
<gene>
    <name evidence="2" type="ORF">LEMA_P086300.1</name>
</gene>
<organism evidence="2 3">
    <name type="scientific">Leptosphaeria maculans (strain JN3 / isolate v23.1.3 / race Av1-4-5-6-7-8)</name>
    <name type="common">Blackleg fungus</name>
    <name type="synonym">Phoma lingam</name>
    <dbReference type="NCBI Taxonomy" id="985895"/>
    <lineage>
        <taxon>Eukaryota</taxon>
        <taxon>Fungi</taxon>
        <taxon>Dikarya</taxon>
        <taxon>Ascomycota</taxon>
        <taxon>Pezizomycotina</taxon>
        <taxon>Dothideomycetes</taxon>
        <taxon>Pleosporomycetidae</taxon>
        <taxon>Pleosporales</taxon>
        <taxon>Pleosporineae</taxon>
        <taxon>Leptosphaeriaceae</taxon>
        <taxon>Plenodomus</taxon>
        <taxon>Plenodomus lingam/Leptosphaeria maculans species complex</taxon>
    </lineage>
</organism>
<keyword evidence="1" id="KW-1133">Transmembrane helix</keyword>
<dbReference type="VEuPathDB" id="FungiDB:LEMA_P086300.1"/>